<dbReference type="GO" id="GO:0051015">
    <property type="term" value="F:actin filament binding"/>
    <property type="evidence" value="ECO:0007669"/>
    <property type="project" value="TreeGrafter"/>
</dbReference>
<dbReference type="Proteomes" id="UP000326759">
    <property type="component" value="Unassembled WGS sequence"/>
</dbReference>
<keyword evidence="6" id="KW-1185">Reference proteome</keyword>
<evidence type="ECO:0000256" key="4">
    <source>
        <dbReference type="SAM" id="MobiDB-lite"/>
    </source>
</evidence>
<feature type="compositionally biased region" description="Low complexity" evidence="4">
    <location>
        <begin position="316"/>
        <end position="327"/>
    </location>
</feature>
<feature type="compositionally biased region" description="Acidic residues" evidence="4">
    <location>
        <begin position="127"/>
        <end position="140"/>
    </location>
</feature>
<proteinExistence type="predicted"/>
<feature type="region of interest" description="Disordered" evidence="4">
    <location>
        <begin position="127"/>
        <end position="347"/>
    </location>
</feature>
<feature type="compositionally biased region" description="Low complexity" evidence="4">
    <location>
        <begin position="236"/>
        <end position="246"/>
    </location>
</feature>
<organism evidence="5 6">
    <name type="scientific">Armadillidium nasatum</name>
    <dbReference type="NCBI Taxonomy" id="96803"/>
    <lineage>
        <taxon>Eukaryota</taxon>
        <taxon>Metazoa</taxon>
        <taxon>Ecdysozoa</taxon>
        <taxon>Arthropoda</taxon>
        <taxon>Crustacea</taxon>
        <taxon>Multicrustacea</taxon>
        <taxon>Malacostraca</taxon>
        <taxon>Eumalacostraca</taxon>
        <taxon>Peracarida</taxon>
        <taxon>Isopoda</taxon>
        <taxon>Oniscidea</taxon>
        <taxon>Crinocheta</taxon>
        <taxon>Armadillidiidae</taxon>
        <taxon>Armadillidium</taxon>
    </lineage>
</organism>
<keyword evidence="1" id="KW-0677">Repeat</keyword>
<feature type="coiled-coil region" evidence="3">
    <location>
        <begin position="445"/>
        <end position="474"/>
    </location>
</feature>
<evidence type="ECO:0000313" key="5">
    <source>
        <dbReference type="EMBL" id="KAB7507064.1"/>
    </source>
</evidence>
<evidence type="ECO:0000256" key="2">
    <source>
        <dbReference type="ARBA" id="ARBA00023043"/>
    </source>
</evidence>
<comment type="caution">
    <text evidence="5">The sequence shown here is derived from an EMBL/GenBank/DDBJ whole genome shotgun (WGS) entry which is preliminary data.</text>
</comment>
<feature type="compositionally biased region" description="Polar residues" evidence="4">
    <location>
        <begin position="328"/>
        <end position="347"/>
    </location>
</feature>
<dbReference type="EMBL" id="SEYY01000523">
    <property type="protein sequence ID" value="KAB7507064.1"/>
    <property type="molecule type" value="Genomic_DNA"/>
</dbReference>
<evidence type="ECO:0008006" key="7">
    <source>
        <dbReference type="Google" id="ProtNLM"/>
    </source>
</evidence>
<protein>
    <recommendedName>
        <fullName evidence="7">Espin</fullName>
    </recommendedName>
</protein>
<gene>
    <name evidence="5" type="ORF">Anas_01310</name>
</gene>
<name>A0A5N5TLK8_9CRUS</name>
<feature type="region of interest" description="Disordered" evidence="4">
    <location>
        <begin position="1"/>
        <end position="106"/>
    </location>
</feature>
<dbReference type="AlphaFoldDB" id="A0A5N5TLK8"/>
<feature type="compositionally biased region" description="Basic and acidic residues" evidence="4">
    <location>
        <begin position="28"/>
        <end position="53"/>
    </location>
</feature>
<feature type="compositionally biased region" description="Polar residues" evidence="4">
    <location>
        <begin position="222"/>
        <end position="235"/>
    </location>
</feature>
<dbReference type="PANTHER" id="PTHR24153:SF8">
    <property type="entry name" value="FORKED, ISOFORM F"/>
    <property type="match status" value="1"/>
</dbReference>
<dbReference type="InterPro" id="IPR052420">
    <property type="entry name" value="Espin/Espin-like"/>
</dbReference>
<keyword evidence="3" id="KW-0175">Coiled coil</keyword>
<feature type="compositionally biased region" description="Pro residues" evidence="4">
    <location>
        <begin position="188"/>
        <end position="198"/>
    </location>
</feature>
<feature type="compositionally biased region" description="Basic and acidic residues" evidence="4">
    <location>
        <begin position="204"/>
        <end position="219"/>
    </location>
</feature>
<sequence length="498" mass="55349">MKQMIVSSSGDESVSDLSSSFDSGACEDLNREDKENNDVASRRSEEDNCDSRSIRSSSGISKRERQVIQGLDDLIAGVPAPDYETTPDDDDDDLHNSDLSNGDSRRSCVTSINLSIKNNSIAIFNGYEDEDEDNDNDNDSASENSFQIIPSSESNQLHLVRSGSTSSSTSVEYSDHKIVSRSTSEPHSNPPPAPPLPPFNGTSLEEKEQEMREKMRADRSVSLPTQNSESNEDLFSSSGKSNSKGGMPFIPPKFHAQPSGHGLIKPSEYLRSLTDPSESSSLPSIPEIKEEDNKSSIPEPPPPPTSSPSPSPTVMSNSNGSNTATNSQKSSSIHGAKTTLPSISVTDLKSVQLRKTEAKLTTRSQLPLKIHMEKDLLMQKNDVIAELKMGVDIDGIKKLKTEKLKEEISLDEKQKEELKKQYVADKFVEKIPEVDVTGNPIPQWKRQMLARKAAEKAKKEAEEKRQKELEEKRIQTIPEWKRQLMARKEEERQRCSRY</sequence>
<keyword evidence="2" id="KW-0040">ANK repeat</keyword>
<feature type="compositionally biased region" description="Pro residues" evidence="4">
    <location>
        <begin position="298"/>
        <end position="311"/>
    </location>
</feature>
<feature type="compositionally biased region" description="Low complexity" evidence="4">
    <location>
        <begin position="276"/>
        <end position="286"/>
    </location>
</feature>
<evidence type="ECO:0000256" key="1">
    <source>
        <dbReference type="ARBA" id="ARBA00022737"/>
    </source>
</evidence>
<evidence type="ECO:0000256" key="3">
    <source>
        <dbReference type="SAM" id="Coils"/>
    </source>
</evidence>
<feature type="compositionally biased region" description="Low complexity" evidence="4">
    <location>
        <begin position="7"/>
        <end position="23"/>
    </location>
</feature>
<feature type="compositionally biased region" description="Polar residues" evidence="4">
    <location>
        <begin position="146"/>
        <end position="157"/>
    </location>
</feature>
<dbReference type="PANTHER" id="PTHR24153">
    <property type="entry name" value="ESPIN"/>
    <property type="match status" value="1"/>
</dbReference>
<reference evidence="5 6" key="1">
    <citation type="journal article" date="2019" name="PLoS Biol.">
        <title>Sex chromosomes control vertical transmission of feminizing Wolbachia symbionts in an isopod.</title>
        <authorList>
            <person name="Becking T."/>
            <person name="Chebbi M.A."/>
            <person name="Giraud I."/>
            <person name="Moumen B."/>
            <person name="Laverre T."/>
            <person name="Caubet Y."/>
            <person name="Peccoud J."/>
            <person name="Gilbert C."/>
            <person name="Cordaux R."/>
        </authorList>
    </citation>
    <scope>NUCLEOTIDE SEQUENCE [LARGE SCALE GENOMIC DNA]</scope>
    <source>
        <strain evidence="5">ANa2</strain>
        <tissue evidence="5">Whole body excluding digestive tract and cuticle</tissue>
    </source>
</reference>
<dbReference type="GO" id="GO:0051017">
    <property type="term" value="P:actin filament bundle assembly"/>
    <property type="evidence" value="ECO:0007669"/>
    <property type="project" value="TreeGrafter"/>
</dbReference>
<dbReference type="GO" id="GO:0005737">
    <property type="term" value="C:cytoplasm"/>
    <property type="evidence" value="ECO:0007669"/>
    <property type="project" value="TreeGrafter"/>
</dbReference>
<dbReference type="OrthoDB" id="10261302at2759"/>
<accession>A0A5N5TLK8</accession>
<evidence type="ECO:0000313" key="6">
    <source>
        <dbReference type="Proteomes" id="UP000326759"/>
    </source>
</evidence>